<dbReference type="AlphaFoldDB" id="A0A382DKK5"/>
<evidence type="ECO:0000313" key="3">
    <source>
        <dbReference type="EMBL" id="SVB38231.1"/>
    </source>
</evidence>
<keyword evidence="1" id="KW-0677">Repeat</keyword>
<protein>
    <recommendedName>
        <fullName evidence="2">Rhodanese domain-containing protein</fullName>
    </recommendedName>
</protein>
<evidence type="ECO:0000259" key="2">
    <source>
        <dbReference type="PROSITE" id="PS50206"/>
    </source>
</evidence>
<gene>
    <name evidence="3" type="ORF">METZ01_LOCUS191085</name>
</gene>
<dbReference type="SUPFAM" id="SSF52821">
    <property type="entry name" value="Rhodanese/Cell cycle control phosphatase"/>
    <property type="match status" value="2"/>
</dbReference>
<dbReference type="PROSITE" id="PS50206">
    <property type="entry name" value="RHODANESE_3"/>
    <property type="match status" value="2"/>
</dbReference>
<accession>A0A382DKK5</accession>
<dbReference type="CDD" id="cd01449">
    <property type="entry name" value="TST_Repeat_2"/>
    <property type="match status" value="1"/>
</dbReference>
<dbReference type="InterPro" id="IPR051126">
    <property type="entry name" value="Thiosulfate_sulfurtransferase"/>
</dbReference>
<sequence length="315" mass="36117">MKPDITSANRILSRKIRLCQSRICLLFLLGLILSAPPSISSGQDLTINLESLKSISLDKLVIIDTRPKYKYLLGHIPNAIHLGKWQDFTQKVKGVRGLLIENPKFIVTKFNRYGIHPNKTIVIYGEPNDPWREDGRFFWMFERFGFDKVAIFEGGVKKWKNLGNRLEFGPAKETAKSLLTPKDIRLNHGVAADQQWIMKRLGSKTLSIIDNRTREEYQGANPYGSSRGGHIPSAIHIHWPDFFLSNGHMKSKTELLNILNQFNITYGKEVVVYCTGGVRSAMAYFVLRYLGYNVRNYDGSWWDWSQNPELPIELS</sequence>
<dbReference type="Gene3D" id="3.40.250.10">
    <property type="entry name" value="Rhodanese-like domain"/>
    <property type="match status" value="2"/>
</dbReference>
<feature type="domain" description="Rhodanese" evidence="2">
    <location>
        <begin position="56"/>
        <end position="168"/>
    </location>
</feature>
<dbReference type="EMBL" id="UINC01039562">
    <property type="protein sequence ID" value="SVB38231.1"/>
    <property type="molecule type" value="Genomic_DNA"/>
</dbReference>
<evidence type="ECO:0000256" key="1">
    <source>
        <dbReference type="ARBA" id="ARBA00022737"/>
    </source>
</evidence>
<dbReference type="Pfam" id="PF00581">
    <property type="entry name" value="Rhodanese"/>
    <property type="match status" value="2"/>
</dbReference>
<feature type="domain" description="Rhodanese" evidence="2">
    <location>
        <begin position="202"/>
        <end position="313"/>
    </location>
</feature>
<dbReference type="InterPro" id="IPR036873">
    <property type="entry name" value="Rhodanese-like_dom_sf"/>
</dbReference>
<proteinExistence type="predicted"/>
<dbReference type="InterPro" id="IPR001763">
    <property type="entry name" value="Rhodanese-like_dom"/>
</dbReference>
<organism evidence="3">
    <name type="scientific">marine metagenome</name>
    <dbReference type="NCBI Taxonomy" id="408172"/>
    <lineage>
        <taxon>unclassified sequences</taxon>
        <taxon>metagenomes</taxon>
        <taxon>ecological metagenomes</taxon>
    </lineage>
</organism>
<dbReference type="PANTHER" id="PTHR43855">
    <property type="entry name" value="THIOSULFATE SULFURTRANSFERASE"/>
    <property type="match status" value="1"/>
</dbReference>
<name>A0A382DKK5_9ZZZZ</name>
<reference evidence="3" key="1">
    <citation type="submission" date="2018-05" db="EMBL/GenBank/DDBJ databases">
        <authorList>
            <person name="Lanie J.A."/>
            <person name="Ng W.-L."/>
            <person name="Kazmierczak K.M."/>
            <person name="Andrzejewski T.M."/>
            <person name="Davidsen T.M."/>
            <person name="Wayne K.J."/>
            <person name="Tettelin H."/>
            <person name="Glass J.I."/>
            <person name="Rusch D."/>
            <person name="Podicherti R."/>
            <person name="Tsui H.-C.T."/>
            <person name="Winkler M.E."/>
        </authorList>
    </citation>
    <scope>NUCLEOTIDE SEQUENCE</scope>
</reference>
<dbReference type="SMART" id="SM00450">
    <property type="entry name" value="RHOD"/>
    <property type="match status" value="2"/>
</dbReference>
<dbReference type="PANTHER" id="PTHR43855:SF1">
    <property type="entry name" value="THIOSULFATE SULFURTRANSFERASE"/>
    <property type="match status" value="1"/>
</dbReference>